<gene>
    <name evidence="2" type="ORF">N657DRAFT_636321</name>
</gene>
<proteinExistence type="predicted"/>
<keyword evidence="1" id="KW-0853">WD repeat</keyword>
<reference evidence="2" key="1">
    <citation type="journal article" date="2023" name="Mol. Phylogenet. Evol.">
        <title>Genome-scale phylogeny and comparative genomics of the fungal order Sordariales.</title>
        <authorList>
            <person name="Hensen N."/>
            <person name="Bonometti L."/>
            <person name="Westerberg I."/>
            <person name="Brannstrom I.O."/>
            <person name="Guillou S."/>
            <person name="Cros-Aarteil S."/>
            <person name="Calhoun S."/>
            <person name="Haridas S."/>
            <person name="Kuo A."/>
            <person name="Mondo S."/>
            <person name="Pangilinan J."/>
            <person name="Riley R."/>
            <person name="LaButti K."/>
            <person name="Andreopoulos B."/>
            <person name="Lipzen A."/>
            <person name="Chen C."/>
            <person name="Yan M."/>
            <person name="Daum C."/>
            <person name="Ng V."/>
            <person name="Clum A."/>
            <person name="Steindorff A."/>
            <person name="Ohm R.A."/>
            <person name="Martin F."/>
            <person name="Silar P."/>
            <person name="Natvig D.O."/>
            <person name="Lalanne C."/>
            <person name="Gautier V."/>
            <person name="Ament-Velasquez S.L."/>
            <person name="Kruys A."/>
            <person name="Hutchinson M.I."/>
            <person name="Powell A.J."/>
            <person name="Barry K."/>
            <person name="Miller A.N."/>
            <person name="Grigoriev I.V."/>
            <person name="Debuchy R."/>
            <person name="Gladieux P."/>
            <person name="Hiltunen Thoren M."/>
            <person name="Johannesson H."/>
        </authorList>
    </citation>
    <scope>NUCLEOTIDE SEQUENCE</scope>
    <source>
        <strain evidence="2">CBS 731.68</strain>
    </source>
</reference>
<dbReference type="RefSeq" id="XP_062644361.1">
    <property type="nucleotide sequence ID" value="XM_062791415.1"/>
</dbReference>
<dbReference type="AlphaFoldDB" id="A0AAN6Z027"/>
<protein>
    <submittedName>
        <fullName evidence="2">Uncharacterized protein</fullName>
    </submittedName>
</protein>
<dbReference type="InterPro" id="IPR001680">
    <property type="entry name" value="WD40_rpt"/>
</dbReference>
<keyword evidence="3" id="KW-1185">Reference proteome</keyword>
<dbReference type="PROSITE" id="PS50082">
    <property type="entry name" value="WD_REPEATS_2"/>
    <property type="match status" value="1"/>
</dbReference>
<organism evidence="2 3">
    <name type="scientific">Parathielavia appendiculata</name>
    <dbReference type="NCBI Taxonomy" id="2587402"/>
    <lineage>
        <taxon>Eukaryota</taxon>
        <taxon>Fungi</taxon>
        <taxon>Dikarya</taxon>
        <taxon>Ascomycota</taxon>
        <taxon>Pezizomycotina</taxon>
        <taxon>Sordariomycetes</taxon>
        <taxon>Sordariomycetidae</taxon>
        <taxon>Sordariales</taxon>
        <taxon>Chaetomiaceae</taxon>
        <taxon>Parathielavia</taxon>
    </lineage>
</organism>
<evidence type="ECO:0000313" key="3">
    <source>
        <dbReference type="Proteomes" id="UP001302602"/>
    </source>
</evidence>
<reference evidence="2" key="2">
    <citation type="submission" date="2023-05" db="EMBL/GenBank/DDBJ databases">
        <authorList>
            <consortium name="Lawrence Berkeley National Laboratory"/>
            <person name="Steindorff A."/>
            <person name="Hensen N."/>
            <person name="Bonometti L."/>
            <person name="Westerberg I."/>
            <person name="Brannstrom I.O."/>
            <person name="Guillou S."/>
            <person name="Cros-Aarteil S."/>
            <person name="Calhoun S."/>
            <person name="Haridas S."/>
            <person name="Kuo A."/>
            <person name="Mondo S."/>
            <person name="Pangilinan J."/>
            <person name="Riley R."/>
            <person name="Labutti K."/>
            <person name="Andreopoulos B."/>
            <person name="Lipzen A."/>
            <person name="Chen C."/>
            <person name="Yanf M."/>
            <person name="Daum C."/>
            <person name="Ng V."/>
            <person name="Clum A."/>
            <person name="Ohm R."/>
            <person name="Martin F."/>
            <person name="Silar P."/>
            <person name="Natvig D."/>
            <person name="Lalanne C."/>
            <person name="Gautier V."/>
            <person name="Ament-Velasquez S.L."/>
            <person name="Kruys A."/>
            <person name="Hutchinson M.I."/>
            <person name="Powell A.J."/>
            <person name="Barry K."/>
            <person name="Miller A.N."/>
            <person name="Grigoriev I.V."/>
            <person name="Debuchy R."/>
            <person name="Gladieux P."/>
            <person name="Thoren M.H."/>
            <person name="Johannesson H."/>
        </authorList>
    </citation>
    <scope>NUCLEOTIDE SEQUENCE</scope>
    <source>
        <strain evidence="2">CBS 731.68</strain>
    </source>
</reference>
<dbReference type="GeneID" id="87828184"/>
<dbReference type="Gene3D" id="2.130.10.10">
    <property type="entry name" value="YVTN repeat-like/Quinoprotein amine dehydrogenase"/>
    <property type="match status" value="1"/>
</dbReference>
<evidence type="ECO:0000256" key="1">
    <source>
        <dbReference type="PROSITE-ProRule" id="PRU00221"/>
    </source>
</evidence>
<dbReference type="Pfam" id="PF00400">
    <property type="entry name" value="WD40"/>
    <property type="match status" value="1"/>
</dbReference>
<dbReference type="InterPro" id="IPR036322">
    <property type="entry name" value="WD40_repeat_dom_sf"/>
</dbReference>
<comment type="caution">
    <text evidence="2">The sequence shown here is derived from an EMBL/GenBank/DDBJ whole genome shotgun (WGS) entry which is preliminary data.</text>
</comment>
<name>A0AAN6Z027_9PEZI</name>
<dbReference type="InterPro" id="IPR015943">
    <property type="entry name" value="WD40/YVTN_repeat-like_dom_sf"/>
</dbReference>
<accession>A0AAN6Z027</accession>
<dbReference type="SUPFAM" id="SSF50978">
    <property type="entry name" value="WD40 repeat-like"/>
    <property type="match status" value="1"/>
</dbReference>
<dbReference type="EMBL" id="MU853237">
    <property type="protein sequence ID" value="KAK4120590.1"/>
    <property type="molecule type" value="Genomic_DNA"/>
</dbReference>
<dbReference type="PROSITE" id="PS50294">
    <property type="entry name" value="WD_REPEATS_REGION"/>
    <property type="match status" value="1"/>
</dbReference>
<dbReference type="Proteomes" id="UP001302602">
    <property type="component" value="Unassembled WGS sequence"/>
</dbReference>
<sequence>MDSRTIVRKCGSFLTTREETVSLIHQSAKDYLDENYTSRLQPAGVAQRHADISSRSIAAMSLILKQNIYDLDFGFKPRDISPPQPDSLAPIRYSYVFWADHLLNRDSSKCNRELTDDGISVSPRETLRWGSIDEKASAYCPVGCEFQLAGFLEDADKFVRSHGSTLERAPLQTYGSALVFSPAMSETLEGHGDSVDAVTFSPDGKTLASASDDGKPILDYLRKVFKTGAFRKL</sequence>
<feature type="repeat" description="WD" evidence="1">
    <location>
        <begin position="188"/>
        <end position="214"/>
    </location>
</feature>
<evidence type="ECO:0000313" key="2">
    <source>
        <dbReference type="EMBL" id="KAK4120590.1"/>
    </source>
</evidence>